<keyword evidence="2" id="KW-0812">Transmembrane</keyword>
<reference evidence="3 4" key="1">
    <citation type="submission" date="2024-03" db="EMBL/GenBank/DDBJ databases">
        <title>A high-quality draft genome sequence of Diaporthe vaccinii, a causative agent of upright dieback and viscid rot disease in cranberry plants.</title>
        <authorList>
            <person name="Sarrasin M."/>
            <person name="Lang B.F."/>
            <person name="Burger G."/>
        </authorList>
    </citation>
    <scope>NUCLEOTIDE SEQUENCE [LARGE SCALE GENOMIC DNA]</scope>
    <source>
        <strain evidence="3 4">IS7</strain>
    </source>
</reference>
<evidence type="ECO:0000313" key="3">
    <source>
        <dbReference type="EMBL" id="KAL2278900.1"/>
    </source>
</evidence>
<gene>
    <name evidence="3" type="ORF">FJTKL_14071</name>
</gene>
<keyword evidence="2" id="KW-1133">Transmembrane helix</keyword>
<organism evidence="3 4">
    <name type="scientific">Diaporthe vaccinii</name>
    <dbReference type="NCBI Taxonomy" id="105482"/>
    <lineage>
        <taxon>Eukaryota</taxon>
        <taxon>Fungi</taxon>
        <taxon>Dikarya</taxon>
        <taxon>Ascomycota</taxon>
        <taxon>Pezizomycotina</taxon>
        <taxon>Sordariomycetes</taxon>
        <taxon>Sordariomycetidae</taxon>
        <taxon>Diaporthales</taxon>
        <taxon>Diaporthaceae</taxon>
        <taxon>Diaporthe</taxon>
        <taxon>Diaporthe eres species complex</taxon>
    </lineage>
</organism>
<dbReference type="Proteomes" id="UP001600888">
    <property type="component" value="Unassembled WGS sequence"/>
</dbReference>
<feature type="region of interest" description="Disordered" evidence="1">
    <location>
        <begin position="66"/>
        <end position="87"/>
    </location>
</feature>
<keyword evidence="2" id="KW-0472">Membrane</keyword>
<evidence type="ECO:0000313" key="4">
    <source>
        <dbReference type="Proteomes" id="UP001600888"/>
    </source>
</evidence>
<protein>
    <submittedName>
        <fullName evidence="3">Uncharacterized protein</fullName>
    </submittedName>
</protein>
<accession>A0ABR4E8Y1</accession>
<feature type="transmembrane region" description="Helical" evidence="2">
    <location>
        <begin position="26"/>
        <end position="46"/>
    </location>
</feature>
<name>A0ABR4E8Y1_9PEZI</name>
<evidence type="ECO:0000256" key="2">
    <source>
        <dbReference type="SAM" id="Phobius"/>
    </source>
</evidence>
<sequence>MPSGEDHVGMGQRRAPGQMDHFFLPLFLYVIAEKLILYIGSIPSFCDHLIIRKPKPIRPCISKLRYPSPSLAHRPSPMSRNPAKTAA</sequence>
<dbReference type="EMBL" id="JBAWTH010000081">
    <property type="protein sequence ID" value="KAL2278900.1"/>
    <property type="molecule type" value="Genomic_DNA"/>
</dbReference>
<comment type="caution">
    <text evidence="3">The sequence shown here is derived from an EMBL/GenBank/DDBJ whole genome shotgun (WGS) entry which is preliminary data.</text>
</comment>
<proteinExistence type="predicted"/>
<evidence type="ECO:0000256" key="1">
    <source>
        <dbReference type="SAM" id="MobiDB-lite"/>
    </source>
</evidence>
<keyword evidence="4" id="KW-1185">Reference proteome</keyword>